<accession>A0A0F7L9P7</accession>
<reference evidence="1" key="2">
    <citation type="submission" date="2015-03" db="EMBL/GenBank/DDBJ databases">
        <authorList>
            <person name="Chow C.-E.T."/>
            <person name="Winget D.M."/>
            <person name="White R.A.III."/>
            <person name="Hallam S.J."/>
            <person name="Suttle C.A."/>
        </authorList>
    </citation>
    <scope>NUCLEOTIDE SEQUENCE</scope>
    <source>
        <strain evidence="1">Oxic1_6</strain>
    </source>
</reference>
<proteinExistence type="predicted"/>
<organism evidence="1">
    <name type="scientific">uncultured marine virus</name>
    <dbReference type="NCBI Taxonomy" id="186617"/>
    <lineage>
        <taxon>Viruses</taxon>
        <taxon>environmental samples</taxon>
    </lineage>
</organism>
<sequence length="67" mass="6848">MTVCSVTSRSAVVSSRPVSNGVMPPPGPAPRKASCISSARCAMRSARTVSRPPAMARCMASVVACNP</sequence>
<evidence type="ECO:0000313" key="1">
    <source>
        <dbReference type="EMBL" id="AKH48092.1"/>
    </source>
</evidence>
<protein>
    <submittedName>
        <fullName evidence="1">Uncharacterized protein</fullName>
    </submittedName>
</protein>
<dbReference type="EMBL" id="KR029601">
    <property type="protein sequence ID" value="AKH48092.1"/>
    <property type="molecule type" value="Genomic_DNA"/>
</dbReference>
<name>A0A0F7L9P7_9VIRU</name>
<reference evidence="1" key="1">
    <citation type="journal article" date="2015" name="Front. Microbiol.">
        <title>Combining genomic sequencing methods to explore viral diversity and reveal potential virus-host interactions.</title>
        <authorList>
            <person name="Chow C.E."/>
            <person name="Winget D.M."/>
            <person name="White R.A.III."/>
            <person name="Hallam S.J."/>
            <person name="Suttle C.A."/>
        </authorList>
    </citation>
    <scope>NUCLEOTIDE SEQUENCE</scope>
    <source>
        <strain evidence="1">Oxic1_6</strain>
    </source>
</reference>